<dbReference type="InterPro" id="IPR004804">
    <property type="entry name" value="TgtA"/>
</dbReference>
<evidence type="ECO:0000256" key="3">
    <source>
        <dbReference type="ARBA" id="ARBA00022694"/>
    </source>
</evidence>
<evidence type="ECO:0000259" key="7">
    <source>
        <dbReference type="Pfam" id="PF01702"/>
    </source>
</evidence>
<name>A0A2V2N446_9EURY</name>
<dbReference type="PANTHER" id="PTHR46499">
    <property type="entry name" value="QUEUINE TRNA-RIBOSYLTRANSFERASE"/>
    <property type="match status" value="1"/>
</dbReference>
<protein>
    <recommendedName>
        <fullName evidence="6">tRNA-guanine(15) transglycosylase</fullName>
        <ecNumber evidence="6">2.4.2.48</ecNumber>
    </recommendedName>
    <alternativeName>
        <fullName evidence="6">7-cyano-7-deazaguanine tRNA-ribosyltransferase</fullName>
    </alternativeName>
    <alternativeName>
        <fullName evidence="6">Archaeal tRNA-guanine transglycosylase</fullName>
    </alternativeName>
</protein>
<accession>A0A2V2N446</accession>
<dbReference type="InterPro" id="IPR036511">
    <property type="entry name" value="TGT-like_sf"/>
</dbReference>
<organism evidence="8 9">
    <name type="scientific">Methanospirillum stamsii</name>
    <dbReference type="NCBI Taxonomy" id="1277351"/>
    <lineage>
        <taxon>Archaea</taxon>
        <taxon>Methanobacteriati</taxon>
        <taxon>Methanobacteriota</taxon>
        <taxon>Stenosarchaea group</taxon>
        <taxon>Methanomicrobia</taxon>
        <taxon>Methanomicrobiales</taxon>
        <taxon>Methanospirillaceae</taxon>
        <taxon>Methanospirillum</taxon>
    </lineage>
</organism>
<evidence type="ECO:0000256" key="2">
    <source>
        <dbReference type="ARBA" id="ARBA00022679"/>
    </source>
</evidence>
<dbReference type="NCBIfam" id="TIGR00432">
    <property type="entry name" value="arcsn_tRNA_tgt"/>
    <property type="match status" value="1"/>
</dbReference>
<evidence type="ECO:0000313" key="8">
    <source>
        <dbReference type="EMBL" id="PWR74902.1"/>
    </source>
</evidence>
<dbReference type="OrthoDB" id="6871at2157"/>
<dbReference type="SUPFAM" id="SSF88802">
    <property type="entry name" value="Pre-PUA domain"/>
    <property type="match status" value="1"/>
</dbReference>
<feature type="binding site" evidence="6">
    <location>
        <position position="277"/>
    </location>
    <ligand>
        <name>Zn(2+)</name>
        <dbReference type="ChEBI" id="CHEBI:29105"/>
    </ligand>
</feature>
<proteinExistence type="inferred from homology"/>
<dbReference type="GeneID" id="97611229"/>
<dbReference type="NCBIfam" id="TIGR00449">
    <property type="entry name" value="tgt_general"/>
    <property type="match status" value="1"/>
</dbReference>
<keyword evidence="9" id="KW-1185">Reference proteome</keyword>
<sequence>MTLSFEILEKDIAGRIGKLSGQGKTVKTPTLLPVINPHLNLITPAEMQKMGVEAVITNAYIFSRSEEFRERALTDGLAKTLDFDGVIMTDSGSFQLSVYGEVEITNAQTLAFQQAIKSDIIVPLDIPTHPDTPREQVEQELAITMDRIMEAKGLADHEHHTLAAPVQGGLNLDLREQTGRKLSEEGFKFCPIGAVVPLMEAYRYAELVQVVMAAKRGLSPSVCVHLFGAGHPSMFALAVAMGCDLFDSAAYALYAKDGRYMTTHGSYHLNEMTYLPCPCPVCEGHTAKELNESPDRERLLAMHNLRVTLAEINRVRQAIRDGVLWELVDERCRSHPALLRGYRTLLGYNEELTAKDRETKRRFFYRGDESCKRTEVVRYQQMVGRLSAGDTALISFSRHIKKKQTEGFDSVFFFKPPFGPFPAELTETFPIGQSEIPDFDEAMVRTGCMGIAKLMEGNPDTRFTIRCRPVWMDLIRQILPTVEVEDERS</sequence>
<dbReference type="AlphaFoldDB" id="A0A2V2N446"/>
<dbReference type="GO" id="GO:0016763">
    <property type="term" value="F:pentosyltransferase activity"/>
    <property type="evidence" value="ECO:0007669"/>
    <property type="project" value="UniProtKB-UniRule"/>
</dbReference>
<dbReference type="SUPFAM" id="SSF51713">
    <property type="entry name" value="tRNA-guanine transglycosylase"/>
    <property type="match status" value="1"/>
</dbReference>
<dbReference type="PANTHER" id="PTHR46499:SF1">
    <property type="entry name" value="QUEUINE TRNA-RIBOSYLTRANSFERASE"/>
    <property type="match status" value="1"/>
</dbReference>
<evidence type="ECO:0000256" key="1">
    <source>
        <dbReference type="ARBA" id="ARBA00022676"/>
    </source>
</evidence>
<gene>
    <name evidence="6" type="primary">tgtA</name>
    <name evidence="8" type="ORF">DLD82_06645</name>
</gene>
<dbReference type="HAMAP" id="MF_01634">
    <property type="entry name" value="TgtA_arch"/>
    <property type="match status" value="1"/>
</dbReference>
<comment type="caution">
    <text evidence="8">The sequence shown here is derived from an EMBL/GenBank/DDBJ whole genome shotgun (WGS) entry which is preliminary data.</text>
</comment>
<feature type="binding site" evidence="6">
    <location>
        <position position="125"/>
    </location>
    <ligand>
        <name>substrate</name>
    </ligand>
</feature>
<dbReference type="Proteomes" id="UP000245934">
    <property type="component" value="Unassembled WGS sequence"/>
</dbReference>
<feature type="active site" description="Nucleophile" evidence="6">
    <location>
        <position position="90"/>
    </location>
</feature>
<feature type="binding site" evidence="6">
    <location>
        <position position="194"/>
    </location>
    <ligand>
        <name>substrate</name>
    </ligand>
</feature>
<comment type="pathway">
    <text evidence="6">tRNA modification; archaeosine-tRNA biosynthesis.</text>
</comment>
<keyword evidence="1 6" id="KW-0328">Glycosyltransferase</keyword>
<dbReference type="InterPro" id="IPR050076">
    <property type="entry name" value="ArchSynthase1/Queuine_TRR"/>
</dbReference>
<dbReference type="EMBL" id="QGMZ01000014">
    <property type="protein sequence ID" value="PWR74902.1"/>
    <property type="molecule type" value="Genomic_DNA"/>
</dbReference>
<evidence type="ECO:0000256" key="6">
    <source>
        <dbReference type="HAMAP-Rule" id="MF_01634"/>
    </source>
</evidence>
<keyword evidence="3 6" id="KW-0819">tRNA processing</keyword>
<dbReference type="Gene3D" id="3.20.20.105">
    <property type="entry name" value="Queuine tRNA-ribosyltransferase-like"/>
    <property type="match status" value="1"/>
</dbReference>
<keyword evidence="4 6" id="KW-0479">Metal-binding</keyword>
<comment type="function">
    <text evidence="6">Exchanges the guanine residue with 7-cyano-7-deazaguanine (preQ0) at position 15 in the dihydrouridine loop (D-loop) of archaeal tRNAs.</text>
</comment>
<comment type="catalytic activity">
    <reaction evidence="6">
        <text>guanosine(15) in tRNA + 7-cyano-7-carbaguanine = 7-cyano-7-carbaguanosine(15) in tRNA + guanine</text>
        <dbReference type="Rhea" id="RHEA:43164"/>
        <dbReference type="Rhea" id="RHEA-COMP:10371"/>
        <dbReference type="Rhea" id="RHEA-COMP:10372"/>
        <dbReference type="ChEBI" id="CHEBI:16235"/>
        <dbReference type="ChEBI" id="CHEBI:45075"/>
        <dbReference type="ChEBI" id="CHEBI:74269"/>
        <dbReference type="ChEBI" id="CHEBI:82850"/>
        <dbReference type="EC" id="2.4.2.48"/>
    </reaction>
</comment>
<dbReference type="InterPro" id="IPR002616">
    <property type="entry name" value="tRNA_ribo_trans-like"/>
</dbReference>
<feature type="domain" description="tRNA-guanine(15) transglycosylase-like" evidence="7">
    <location>
        <begin position="14"/>
        <end position="336"/>
    </location>
</feature>
<keyword evidence="2 6" id="KW-0808">Transferase</keyword>
<keyword evidence="5 6" id="KW-0862">Zinc</keyword>
<dbReference type="GO" id="GO:0005737">
    <property type="term" value="C:cytoplasm"/>
    <property type="evidence" value="ECO:0007669"/>
    <property type="project" value="TreeGrafter"/>
</dbReference>
<evidence type="ECO:0000256" key="4">
    <source>
        <dbReference type="ARBA" id="ARBA00022723"/>
    </source>
</evidence>
<feature type="binding site" evidence="6">
    <location>
        <position position="282"/>
    </location>
    <ligand>
        <name>Zn(2+)</name>
        <dbReference type="ChEBI" id="CHEBI:29105"/>
    </ligand>
</feature>
<evidence type="ECO:0000256" key="5">
    <source>
        <dbReference type="ARBA" id="ARBA00022833"/>
    </source>
</evidence>
<reference evidence="8 9" key="1">
    <citation type="submission" date="2018-05" db="EMBL/GenBank/DDBJ databases">
        <title>Draft genome of Methanospirillum stamsii Pt1.</title>
        <authorList>
            <person name="Dueholm M.S."/>
            <person name="Nielsen P.H."/>
            <person name="Bakmann L.F."/>
            <person name="Otzen D.E."/>
        </authorList>
    </citation>
    <scope>NUCLEOTIDE SEQUENCE [LARGE SCALE GENOMIC DNA]</scope>
    <source>
        <strain evidence="8 9">Pt1</strain>
    </source>
</reference>
<evidence type="ECO:0000313" key="9">
    <source>
        <dbReference type="Proteomes" id="UP000245934"/>
    </source>
</evidence>
<feature type="binding site" evidence="6">
    <location>
        <position position="279"/>
    </location>
    <ligand>
        <name>Zn(2+)</name>
        <dbReference type="ChEBI" id="CHEBI:29105"/>
    </ligand>
</feature>
<dbReference type="EC" id="2.4.2.48" evidence="6"/>
<comment type="cofactor">
    <cofactor evidence="6">
        <name>Zn(2+)</name>
        <dbReference type="ChEBI" id="CHEBI:29105"/>
    </cofactor>
    <text evidence="6">Binds 1 zinc ion per subunit.</text>
</comment>
<dbReference type="GO" id="GO:0002099">
    <property type="term" value="P:tRNA wobble guanine modification"/>
    <property type="evidence" value="ECO:0007669"/>
    <property type="project" value="TreeGrafter"/>
</dbReference>
<dbReference type="Pfam" id="PF01702">
    <property type="entry name" value="TGT"/>
    <property type="match status" value="1"/>
</dbReference>
<dbReference type="UniPathway" id="UPA00393"/>
<dbReference type="GO" id="GO:0008270">
    <property type="term" value="F:zinc ion binding"/>
    <property type="evidence" value="ECO:0007669"/>
    <property type="project" value="UniProtKB-UniRule"/>
</dbReference>
<comment type="similarity">
    <text evidence="6">Belongs to the archaeosine tRNA-ribosyltransferase family.</text>
</comment>
<dbReference type="RefSeq" id="WP_109940334.1">
    <property type="nucleotide sequence ID" value="NZ_CP176366.1"/>
</dbReference>